<dbReference type="EMBL" id="CATNWA010015899">
    <property type="protein sequence ID" value="CAI9587941.1"/>
    <property type="molecule type" value="Genomic_DNA"/>
</dbReference>
<protein>
    <submittedName>
        <fullName evidence="1">Uncharacterized protein</fullName>
    </submittedName>
</protein>
<reference evidence="1" key="1">
    <citation type="submission" date="2023-05" db="EMBL/GenBank/DDBJ databases">
        <authorList>
            <person name="Stuckert A."/>
        </authorList>
    </citation>
    <scope>NUCLEOTIDE SEQUENCE</scope>
</reference>
<proteinExistence type="predicted"/>
<evidence type="ECO:0000313" key="2">
    <source>
        <dbReference type="Proteomes" id="UP001162483"/>
    </source>
</evidence>
<name>A0ABN9EX02_9NEOB</name>
<dbReference type="Proteomes" id="UP001162483">
    <property type="component" value="Unassembled WGS sequence"/>
</dbReference>
<sequence>MWTCGTDTFQESLFRSTCDKIRTLEPRGGLTIWKLGHCRRARGQ</sequence>
<comment type="caution">
    <text evidence="1">The sequence shown here is derived from an EMBL/GenBank/DDBJ whole genome shotgun (WGS) entry which is preliminary data.</text>
</comment>
<accession>A0ABN9EX02</accession>
<evidence type="ECO:0000313" key="1">
    <source>
        <dbReference type="EMBL" id="CAI9587941.1"/>
    </source>
</evidence>
<gene>
    <name evidence="1" type="ORF">SPARVUS_LOCUS10672820</name>
</gene>
<keyword evidence="2" id="KW-1185">Reference proteome</keyword>
<organism evidence="1 2">
    <name type="scientific">Staurois parvus</name>
    <dbReference type="NCBI Taxonomy" id="386267"/>
    <lineage>
        <taxon>Eukaryota</taxon>
        <taxon>Metazoa</taxon>
        <taxon>Chordata</taxon>
        <taxon>Craniata</taxon>
        <taxon>Vertebrata</taxon>
        <taxon>Euteleostomi</taxon>
        <taxon>Amphibia</taxon>
        <taxon>Batrachia</taxon>
        <taxon>Anura</taxon>
        <taxon>Neobatrachia</taxon>
        <taxon>Ranoidea</taxon>
        <taxon>Ranidae</taxon>
        <taxon>Staurois</taxon>
    </lineage>
</organism>